<reference evidence="1 2" key="1">
    <citation type="journal article" date="2019" name="Genome Biol. Evol.">
        <title>Insights into the evolution of the New World diploid cottons (Gossypium, subgenus Houzingenia) based on genome sequencing.</title>
        <authorList>
            <person name="Grover C.E."/>
            <person name="Arick M.A. 2nd"/>
            <person name="Thrash A."/>
            <person name="Conover J.L."/>
            <person name="Sanders W.S."/>
            <person name="Peterson D.G."/>
            <person name="Frelichowski J.E."/>
            <person name="Scheffler J.A."/>
            <person name="Scheffler B.E."/>
            <person name="Wendel J.F."/>
        </authorList>
    </citation>
    <scope>NUCLEOTIDE SEQUENCE [LARGE SCALE GENOMIC DNA]</scope>
    <source>
        <strain evidence="1">4</strain>
        <tissue evidence="1">Leaf</tissue>
    </source>
</reference>
<comment type="caution">
    <text evidence="1">The sequence shown here is derived from an EMBL/GenBank/DDBJ whole genome shotgun (WGS) entry which is preliminary data.</text>
</comment>
<dbReference type="EMBL" id="JABEZV010000005">
    <property type="protein sequence ID" value="MBA0711628.1"/>
    <property type="molecule type" value="Genomic_DNA"/>
</dbReference>
<reference evidence="1" key="2">
    <citation type="submission" date="2020-04" db="EMBL/GenBank/DDBJ databases">
        <authorList>
            <person name="Grover C.E."/>
            <person name="Arick M.A. II"/>
            <person name="Thrash A."/>
            <person name="Conover J.L."/>
            <person name="Sanders W.S."/>
            <person name="Peterson D.G."/>
            <person name="Scheffler J.A."/>
            <person name="Scheffler B.E."/>
            <person name="Wendel J.F."/>
        </authorList>
    </citation>
    <scope>NUCLEOTIDE SEQUENCE</scope>
    <source>
        <strain evidence="1">4</strain>
        <tissue evidence="1">Leaf</tissue>
    </source>
</reference>
<dbReference type="EMBL" id="JABEZV010000005">
    <property type="protein sequence ID" value="MBA0711630.1"/>
    <property type="molecule type" value="Genomic_DNA"/>
</dbReference>
<accession>A0A7J8ZIM4</accession>
<protein>
    <submittedName>
        <fullName evidence="1">Uncharacterized protein</fullName>
    </submittedName>
</protein>
<gene>
    <name evidence="1" type="ORF">Golax_010789</name>
</gene>
<dbReference type="AlphaFoldDB" id="A0A7J8ZIM4"/>
<sequence length="38" mass="4451">MFQTLFKPFLAILNSCLVSMLRTPNPRLPFGWEFQCFG</sequence>
<keyword evidence="2" id="KW-1185">Reference proteome</keyword>
<name>A0A7J8ZIM4_9ROSI</name>
<dbReference type="Proteomes" id="UP000593574">
    <property type="component" value="Unassembled WGS sequence"/>
</dbReference>
<evidence type="ECO:0000313" key="2">
    <source>
        <dbReference type="Proteomes" id="UP000593574"/>
    </source>
</evidence>
<organism evidence="1 2">
    <name type="scientific">Gossypium laxum</name>
    <dbReference type="NCBI Taxonomy" id="34288"/>
    <lineage>
        <taxon>Eukaryota</taxon>
        <taxon>Viridiplantae</taxon>
        <taxon>Streptophyta</taxon>
        <taxon>Embryophyta</taxon>
        <taxon>Tracheophyta</taxon>
        <taxon>Spermatophyta</taxon>
        <taxon>Magnoliopsida</taxon>
        <taxon>eudicotyledons</taxon>
        <taxon>Gunneridae</taxon>
        <taxon>Pentapetalae</taxon>
        <taxon>rosids</taxon>
        <taxon>malvids</taxon>
        <taxon>Malvales</taxon>
        <taxon>Malvaceae</taxon>
        <taxon>Malvoideae</taxon>
        <taxon>Gossypium</taxon>
    </lineage>
</organism>
<proteinExistence type="predicted"/>
<evidence type="ECO:0000313" key="1">
    <source>
        <dbReference type="EMBL" id="MBA0711628.1"/>
    </source>
</evidence>